<dbReference type="EMBL" id="JACIEJ010000001">
    <property type="protein sequence ID" value="MBB3983858.1"/>
    <property type="molecule type" value="Genomic_DNA"/>
</dbReference>
<dbReference type="AlphaFoldDB" id="A0A7W6DIW3"/>
<gene>
    <name evidence="2" type="ORF">GGQ68_000169</name>
</gene>
<evidence type="ECO:0000313" key="3">
    <source>
        <dbReference type="Proteomes" id="UP000541426"/>
    </source>
</evidence>
<dbReference type="RefSeq" id="WP_183962501.1">
    <property type="nucleotide sequence ID" value="NZ_BAABBZ010000012.1"/>
</dbReference>
<comment type="caution">
    <text evidence="2">The sequence shown here is derived from an EMBL/GenBank/DDBJ whole genome shotgun (WGS) entry which is preliminary data.</text>
</comment>
<sequence>MTRTLMMSAALAMSLTTAAAADEVSDLLTSAQEAYAAGDIQFALDDLDMARAKLLEQKTASLGAYLPEAPDGWTREVNTEMGQGLAMMGGGVGAEATYTGDDSSVKITLMADNPMVASMSAMIANAGAMGMKTERIGRQRFATQDGQMMALVGNRILVQAEGDTEAARSLLDKVDFGAMASFGQ</sequence>
<keyword evidence="3" id="KW-1185">Reference proteome</keyword>
<evidence type="ECO:0000313" key="2">
    <source>
        <dbReference type="EMBL" id="MBB3983858.1"/>
    </source>
</evidence>
<name>A0A7W6DIW3_9RHOB</name>
<feature type="chain" id="PRO_5031228806" evidence="1">
    <location>
        <begin position="21"/>
        <end position="184"/>
    </location>
</feature>
<organism evidence="2 3">
    <name type="scientific">Sagittula marina</name>
    <dbReference type="NCBI Taxonomy" id="943940"/>
    <lineage>
        <taxon>Bacteria</taxon>
        <taxon>Pseudomonadati</taxon>
        <taxon>Pseudomonadota</taxon>
        <taxon>Alphaproteobacteria</taxon>
        <taxon>Rhodobacterales</taxon>
        <taxon>Roseobacteraceae</taxon>
        <taxon>Sagittula</taxon>
    </lineage>
</organism>
<feature type="signal peptide" evidence="1">
    <location>
        <begin position="1"/>
        <end position="20"/>
    </location>
</feature>
<keyword evidence="1" id="KW-0732">Signal</keyword>
<proteinExistence type="predicted"/>
<dbReference type="Proteomes" id="UP000541426">
    <property type="component" value="Unassembled WGS sequence"/>
</dbReference>
<reference evidence="2 3" key="1">
    <citation type="submission" date="2020-08" db="EMBL/GenBank/DDBJ databases">
        <title>Genomic Encyclopedia of Type Strains, Phase IV (KMG-IV): sequencing the most valuable type-strain genomes for metagenomic binning, comparative biology and taxonomic classification.</title>
        <authorList>
            <person name="Goeker M."/>
        </authorList>
    </citation>
    <scope>NUCLEOTIDE SEQUENCE [LARGE SCALE GENOMIC DNA]</scope>
    <source>
        <strain evidence="2 3">DSM 102235</strain>
    </source>
</reference>
<evidence type="ECO:0000256" key="1">
    <source>
        <dbReference type="SAM" id="SignalP"/>
    </source>
</evidence>
<accession>A0A7W6DIW3</accession>
<protein>
    <submittedName>
        <fullName evidence="2">Uncharacterized protein</fullName>
    </submittedName>
</protein>